<keyword evidence="3" id="KW-1185">Reference proteome</keyword>
<feature type="compositionally biased region" description="Basic residues" evidence="1">
    <location>
        <begin position="293"/>
        <end position="310"/>
    </location>
</feature>
<evidence type="ECO:0000313" key="3">
    <source>
        <dbReference type="Proteomes" id="UP001470230"/>
    </source>
</evidence>
<reference evidence="2 3" key="1">
    <citation type="submission" date="2024-04" db="EMBL/GenBank/DDBJ databases">
        <title>Tritrichomonas musculus Genome.</title>
        <authorList>
            <person name="Alves-Ferreira E."/>
            <person name="Grigg M."/>
            <person name="Lorenzi H."/>
            <person name="Galac M."/>
        </authorList>
    </citation>
    <scope>NUCLEOTIDE SEQUENCE [LARGE SCALE GENOMIC DNA]</scope>
    <source>
        <strain evidence="2 3">EAF2021</strain>
    </source>
</reference>
<evidence type="ECO:0008006" key="4">
    <source>
        <dbReference type="Google" id="ProtNLM"/>
    </source>
</evidence>
<protein>
    <recommendedName>
        <fullName evidence="4">Leucine Rich Repeat family protein</fullName>
    </recommendedName>
</protein>
<comment type="caution">
    <text evidence="2">The sequence shown here is derived from an EMBL/GenBank/DDBJ whole genome shotgun (WGS) entry which is preliminary data.</text>
</comment>
<dbReference type="Gene3D" id="3.80.10.10">
    <property type="entry name" value="Ribonuclease Inhibitor"/>
    <property type="match status" value="1"/>
</dbReference>
<dbReference type="PANTHER" id="PTHR24110:SF3">
    <property type="entry name" value="CENTROSOMAL PROTEIN OF 78 KDA"/>
    <property type="match status" value="1"/>
</dbReference>
<proteinExistence type="predicted"/>
<name>A0ABR2JY02_9EUKA</name>
<dbReference type="PANTHER" id="PTHR24110">
    <property type="entry name" value="CENTROSOMAL PROTEIN OF 78 KDA"/>
    <property type="match status" value="1"/>
</dbReference>
<dbReference type="EMBL" id="JAPFFF010000008">
    <property type="protein sequence ID" value="KAK8883740.1"/>
    <property type="molecule type" value="Genomic_DNA"/>
</dbReference>
<accession>A0ABR2JY02</accession>
<evidence type="ECO:0000313" key="2">
    <source>
        <dbReference type="EMBL" id="KAK8883740.1"/>
    </source>
</evidence>
<sequence length="442" mass="50562">MRSAKTAKILTSFDLAKLGTCTDKTVDFDLSRISYDQLSPLLATLENKGINELTSISLNFDLLKRTKVHNNTKMASKSETRTSKSRITRPYALEMSAVGRRKNLTRDIANSLHKIISESNSLLKLNLRSIPFTQQDFIQIFQSFPLGHSLRSLHLCDLRLGDEGFEILCRNLKCELINDLQCRKCRLTDLSAPNLKSLISYHVSLQSEMQWKESLRSEENAPRICLTKIDLRDNEFSYNLIRIIHDDILDLRPSLLDLRGNIAITESVISYLQREIPYTEIKTGVSPPERTKKSLKKVQSKPKRVQTKKKKLENENKKLRGLVDTLKRGNEIIEIEPDLAIVGPRANELAEHIKQLDAILSSWEQGPKPFFDAGNDDDDNIKINEKNIARHKSNQIGAKNAVRKKSVPKKRKNVSDFNPTPTSIETTRRTRRSQSTSRRQNY</sequence>
<feature type="region of interest" description="Disordered" evidence="1">
    <location>
        <begin position="397"/>
        <end position="442"/>
    </location>
</feature>
<dbReference type="InterPro" id="IPR032675">
    <property type="entry name" value="LRR_dom_sf"/>
</dbReference>
<dbReference type="SUPFAM" id="SSF52047">
    <property type="entry name" value="RNI-like"/>
    <property type="match status" value="1"/>
</dbReference>
<dbReference type="Proteomes" id="UP001470230">
    <property type="component" value="Unassembled WGS sequence"/>
</dbReference>
<evidence type="ECO:0000256" key="1">
    <source>
        <dbReference type="SAM" id="MobiDB-lite"/>
    </source>
</evidence>
<feature type="region of interest" description="Disordered" evidence="1">
    <location>
        <begin position="283"/>
        <end position="310"/>
    </location>
</feature>
<organism evidence="2 3">
    <name type="scientific">Tritrichomonas musculus</name>
    <dbReference type="NCBI Taxonomy" id="1915356"/>
    <lineage>
        <taxon>Eukaryota</taxon>
        <taxon>Metamonada</taxon>
        <taxon>Parabasalia</taxon>
        <taxon>Tritrichomonadida</taxon>
        <taxon>Tritrichomonadidae</taxon>
        <taxon>Tritrichomonas</taxon>
    </lineage>
</organism>
<gene>
    <name evidence="2" type="ORF">M9Y10_042838</name>
</gene>
<feature type="compositionally biased region" description="Low complexity" evidence="1">
    <location>
        <begin position="433"/>
        <end position="442"/>
    </location>
</feature>
<feature type="compositionally biased region" description="Basic residues" evidence="1">
    <location>
        <begin position="401"/>
        <end position="412"/>
    </location>
</feature>